<accession>A0A2N9M0T7</accession>
<reference evidence="3" key="1">
    <citation type="submission" date="2018-02" db="EMBL/GenBank/DDBJ databases">
        <authorList>
            <person name="Hausmann B."/>
        </authorList>
    </citation>
    <scope>NUCLEOTIDE SEQUENCE [LARGE SCALE GENOMIC DNA]</scope>
    <source>
        <strain evidence="3">Peat soil MAG SbA5</strain>
    </source>
</reference>
<feature type="region of interest" description="Disordered" evidence="1">
    <location>
        <begin position="1"/>
        <end position="31"/>
    </location>
</feature>
<evidence type="ECO:0000313" key="3">
    <source>
        <dbReference type="Proteomes" id="UP000239735"/>
    </source>
</evidence>
<dbReference type="EMBL" id="OKRB01000130">
    <property type="protein sequence ID" value="SPE29041.1"/>
    <property type="molecule type" value="Genomic_DNA"/>
</dbReference>
<dbReference type="AlphaFoldDB" id="A0A2N9M0T7"/>
<name>A0A2N9M0T7_9BACT</name>
<evidence type="ECO:0000313" key="2">
    <source>
        <dbReference type="EMBL" id="SPE29041.1"/>
    </source>
</evidence>
<sequence>MAVHQLAKNRPDEGRRRQAKEVDGDGNALPYPAFLKGRQGTAVSQDIQILQLFPRALRSR</sequence>
<feature type="compositionally biased region" description="Basic and acidic residues" evidence="1">
    <location>
        <begin position="9"/>
        <end position="23"/>
    </location>
</feature>
<evidence type="ECO:0000256" key="1">
    <source>
        <dbReference type="SAM" id="MobiDB-lite"/>
    </source>
</evidence>
<protein>
    <submittedName>
        <fullName evidence="2">Uncharacterized protein</fullName>
    </submittedName>
</protein>
<gene>
    <name evidence="2" type="ORF">SBA5_70131</name>
</gene>
<proteinExistence type="predicted"/>
<dbReference type="Proteomes" id="UP000239735">
    <property type="component" value="Unassembled WGS sequence"/>
</dbReference>
<organism evidence="2 3">
    <name type="scientific">Candidatus Sulfuritelmatomonas gaucii</name>
    <dbReference type="NCBI Taxonomy" id="2043161"/>
    <lineage>
        <taxon>Bacteria</taxon>
        <taxon>Pseudomonadati</taxon>
        <taxon>Acidobacteriota</taxon>
        <taxon>Terriglobia</taxon>
        <taxon>Terriglobales</taxon>
        <taxon>Acidobacteriaceae</taxon>
        <taxon>Candidatus Sulfuritelmatomonas</taxon>
    </lineage>
</organism>